<dbReference type="RefSeq" id="WP_058374493.1">
    <property type="nucleotide sequence ID" value="NZ_CP011034.1"/>
</dbReference>
<keyword evidence="1" id="KW-0472">Membrane</keyword>
<evidence type="ECO:0000256" key="1">
    <source>
        <dbReference type="SAM" id="Phobius"/>
    </source>
</evidence>
<dbReference type="PATRIC" id="fig|1315283.4.peg.366"/>
<name>A0A0U2V1J3_9GAMM</name>
<evidence type="ECO:0000313" key="2">
    <source>
        <dbReference type="EMBL" id="ALS31772.1"/>
    </source>
</evidence>
<protein>
    <submittedName>
        <fullName evidence="2">Uncharacterized protein</fullName>
    </submittedName>
</protein>
<dbReference type="AlphaFoldDB" id="A0A0U2V1J3"/>
<sequence length="203" mass="23105">MLKQKFKQKLQWSIIHLLTGALVLTIAAMLIYLNWFYDGRYLLTDLVGLAIIIFTLDLILGPVLSFWLLSPDKAKKENIINILLIVLLQAVSFGYGVVQIDSQRLAYIIKWQGSYFAISKSESRRSEISESFYKFNEPKIGTANRSKYDKLIKESVSPVEMYEFFEVSNFATECGIQCAVITKKGIVNVTMDGNNLVFSKSLH</sequence>
<evidence type="ECO:0000313" key="3">
    <source>
        <dbReference type="Proteomes" id="UP000065261"/>
    </source>
</evidence>
<accession>A0A0U2V1J3</accession>
<gene>
    <name evidence="2" type="ORF">PTRA_a0412</name>
</gene>
<dbReference type="Proteomes" id="UP000065261">
    <property type="component" value="Chromosome I"/>
</dbReference>
<feature type="transmembrane region" description="Helical" evidence="1">
    <location>
        <begin position="12"/>
        <end position="35"/>
    </location>
</feature>
<feature type="transmembrane region" description="Helical" evidence="1">
    <location>
        <begin position="47"/>
        <end position="67"/>
    </location>
</feature>
<reference evidence="2 3" key="1">
    <citation type="submission" date="2015-03" db="EMBL/GenBank/DDBJ databases">
        <authorList>
            <person name="Murphy D."/>
        </authorList>
    </citation>
    <scope>NUCLEOTIDE SEQUENCE [LARGE SCALE GENOMIC DNA]</scope>
    <source>
        <strain evidence="2 3">KMM 520</strain>
    </source>
</reference>
<dbReference type="EMBL" id="CP011034">
    <property type="protein sequence ID" value="ALS31772.1"/>
    <property type="molecule type" value="Genomic_DNA"/>
</dbReference>
<proteinExistence type="predicted"/>
<keyword evidence="1" id="KW-0812">Transmembrane</keyword>
<organism evidence="2">
    <name type="scientific">Pseudoalteromonas translucida KMM 520</name>
    <dbReference type="NCBI Taxonomy" id="1315283"/>
    <lineage>
        <taxon>Bacteria</taxon>
        <taxon>Pseudomonadati</taxon>
        <taxon>Pseudomonadota</taxon>
        <taxon>Gammaproteobacteria</taxon>
        <taxon>Alteromonadales</taxon>
        <taxon>Pseudoalteromonadaceae</taxon>
        <taxon>Pseudoalteromonas</taxon>
    </lineage>
</organism>
<feature type="transmembrane region" description="Helical" evidence="1">
    <location>
        <begin position="79"/>
        <end position="98"/>
    </location>
</feature>
<dbReference type="KEGG" id="ptn:PTRA_a0412"/>
<dbReference type="OrthoDB" id="6290568at2"/>
<keyword evidence="1" id="KW-1133">Transmembrane helix</keyword>